<keyword evidence="4" id="KW-1185">Reference proteome</keyword>
<protein>
    <submittedName>
        <fullName evidence="2 3">Uncharacterized protein</fullName>
    </submittedName>
</protein>
<organism>
    <name type="scientific">Culex quinquefasciatus</name>
    <name type="common">Southern house mosquito</name>
    <name type="synonym">Culex pungens</name>
    <dbReference type="NCBI Taxonomy" id="7176"/>
    <lineage>
        <taxon>Eukaryota</taxon>
        <taxon>Metazoa</taxon>
        <taxon>Ecdysozoa</taxon>
        <taxon>Arthropoda</taxon>
        <taxon>Hexapoda</taxon>
        <taxon>Insecta</taxon>
        <taxon>Pterygota</taxon>
        <taxon>Neoptera</taxon>
        <taxon>Endopterygota</taxon>
        <taxon>Diptera</taxon>
        <taxon>Nematocera</taxon>
        <taxon>Culicoidea</taxon>
        <taxon>Culicidae</taxon>
        <taxon>Culicinae</taxon>
        <taxon>Culicini</taxon>
        <taxon>Culex</taxon>
        <taxon>Culex</taxon>
    </lineage>
</organism>
<dbReference type="AlphaFoldDB" id="B0X595"/>
<gene>
    <name evidence="3" type="primary">6047813</name>
    <name evidence="2" type="ORF">CpipJ_CPIJ014609</name>
</gene>
<evidence type="ECO:0000256" key="1">
    <source>
        <dbReference type="SAM" id="MobiDB-lite"/>
    </source>
</evidence>
<dbReference type="EnsemblMetazoa" id="CPIJ014609-RA">
    <property type="protein sequence ID" value="CPIJ014609-PA"/>
    <property type="gene ID" value="CPIJ014609"/>
</dbReference>
<reference evidence="2" key="1">
    <citation type="submission" date="2007-03" db="EMBL/GenBank/DDBJ databases">
        <title>Annotation of Culex pipiens quinquefasciatus.</title>
        <authorList>
            <consortium name="The Broad Institute Genome Sequencing Platform"/>
            <person name="Atkinson P.W."/>
            <person name="Hemingway J."/>
            <person name="Christensen B.M."/>
            <person name="Higgs S."/>
            <person name="Kodira C."/>
            <person name="Hannick L."/>
            <person name="Megy K."/>
            <person name="O'Leary S."/>
            <person name="Pearson M."/>
            <person name="Haas B.J."/>
            <person name="Mauceli E."/>
            <person name="Wortman J.R."/>
            <person name="Lee N.H."/>
            <person name="Guigo R."/>
            <person name="Stanke M."/>
            <person name="Alvarado L."/>
            <person name="Amedeo P."/>
            <person name="Antoine C.H."/>
            <person name="Arensburger P."/>
            <person name="Bidwell S.L."/>
            <person name="Crawford M."/>
            <person name="Camaro F."/>
            <person name="Devon K."/>
            <person name="Engels R."/>
            <person name="Hammond M."/>
            <person name="Howarth C."/>
            <person name="Koehrsen M."/>
            <person name="Lawson D."/>
            <person name="Montgomery P."/>
            <person name="Nene V."/>
            <person name="Nusbaum C."/>
            <person name="Puiu D."/>
            <person name="Romero-Severson J."/>
            <person name="Severson D.W."/>
            <person name="Shumway M."/>
            <person name="Sisk P."/>
            <person name="Stolte C."/>
            <person name="Zeng Q."/>
            <person name="Eisenstadt E."/>
            <person name="Fraser-Liggett C."/>
            <person name="Strausberg R."/>
            <person name="Galagan J."/>
            <person name="Birren B."/>
            <person name="Collins F.H."/>
        </authorList>
    </citation>
    <scope>NUCLEOTIDE SEQUENCE [LARGE SCALE GENOMIC DNA]</scope>
    <source>
        <strain evidence="2">JHB</strain>
    </source>
</reference>
<dbReference type="InParanoid" id="B0X595"/>
<accession>B0X595</accession>
<feature type="region of interest" description="Disordered" evidence="1">
    <location>
        <begin position="148"/>
        <end position="179"/>
    </location>
</feature>
<sequence>MDEIKKVLEEVRDLKRSHTNMDTKMDTILTEVQTIKGEHKRLKEDVEVLQLQHCAMDETVSNLEVQVDRVNRAALSKHAGILGVPMLPNEDAKELVHSIASAVQSDLPLGAVVEARRLLPKEPGRDGVILAKATNDAKVTTIRSTQDVLKLQRSHPKRPMDSSILNSTIEEPDPKRHQQ</sequence>
<dbReference type="Proteomes" id="UP000002320">
    <property type="component" value="Unassembled WGS sequence"/>
</dbReference>
<dbReference type="KEGG" id="cqu:CpipJ_CPIJ014609"/>
<evidence type="ECO:0000313" key="3">
    <source>
        <dbReference type="EnsemblMetazoa" id="CPIJ014609-PA"/>
    </source>
</evidence>
<reference evidence="3" key="2">
    <citation type="submission" date="2020-05" db="UniProtKB">
        <authorList>
            <consortium name="EnsemblMetazoa"/>
        </authorList>
    </citation>
    <scope>IDENTIFICATION</scope>
    <source>
        <strain evidence="3">JHB</strain>
    </source>
</reference>
<dbReference type="HOGENOM" id="CLU_074662_1_0_1"/>
<evidence type="ECO:0000313" key="2">
    <source>
        <dbReference type="EMBL" id="EDS40780.1"/>
    </source>
</evidence>
<evidence type="ECO:0000313" key="4">
    <source>
        <dbReference type="Proteomes" id="UP000002320"/>
    </source>
</evidence>
<dbReference type="EMBL" id="DS232372">
    <property type="protein sequence ID" value="EDS40780.1"/>
    <property type="molecule type" value="Genomic_DNA"/>
</dbReference>
<proteinExistence type="predicted"/>
<dbReference type="VEuPathDB" id="VectorBase:CPIJ014609"/>
<name>B0X595_CULQU</name>